<feature type="domain" description="Linalool dehydratase/isomerase" evidence="1">
    <location>
        <begin position="49"/>
        <end position="367"/>
    </location>
</feature>
<dbReference type="Pfam" id="PF18566">
    <property type="entry name" value="Ldi"/>
    <property type="match status" value="1"/>
</dbReference>
<dbReference type="Proteomes" id="UP001285263">
    <property type="component" value="Unassembled WGS sequence"/>
</dbReference>
<reference evidence="2 3" key="1">
    <citation type="submission" date="2023-11" db="EMBL/GenBank/DDBJ databases">
        <title>Paucibacter sp. nov., isolated from fresh soil in Korea.</title>
        <authorList>
            <person name="Le N.T.T."/>
        </authorList>
    </citation>
    <scope>NUCLEOTIDE SEQUENCE [LARGE SCALE GENOMIC DNA]</scope>
    <source>
        <strain evidence="2 3">R3-3</strain>
    </source>
</reference>
<protein>
    <recommendedName>
        <fullName evidence="1">Linalool dehydratase/isomerase domain-containing protein</fullName>
    </recommendedName>
</protein>
<evidence type="ECO:0000313" key="2">
    <source>
        <dbReference type="EMBL" id="MDY0749015.1"/>
    </source>
</evidence>
<evidence type="ECO:0000313" key="3">
    <source>
        <dbReference type="Proteomes" id="UP001285263"/>
    </source>
</evidence>
<sequence>MNADLPVRGLDTLQRGHVRHFDNLSRLPPNDWSLMGGRSIGQDDFGAYRFQLAYMAYAVALTYIHRMPAAPGLFKPLFRRLFDKLLLPEVWMYWRDVSRGGSIFNRHLTARYQEEWDPVRRDNIMYSAYVQSLALLYSYLFDDDALSSPGAITFKHWSYFWGGEPKAFAYDEHSLNDHLYWLMVESGYLGVPCEPNCIFQICNQPALLGFRLHDLRYGGNRAQEVTDAYEAAWRQFGRIGDNGHYHVMLAADTLTVRPNLSRSPWVDAWCGALMNMWNRDFVRDNYPRQIAELVKPGMHGTLSVHPPQRPEVMGERIVSDDCDFGWVAAWAAEMGDEETLQGLLGHADRFMRPTWSRGGLYYPRNDQAEDGFGNRTLVEPHTGNVLLGYARLNVRDGLWHLYNDKLDAAFHTRPALTEVGVDVELHAAWFHCSALRFRMSLRGQRDDEVVVGRLNGRGAWVLVCDGRVMARGSGYTVQSSDSPYVVAGEAGISIRCPSTGVHEFELCFS</sequence>
<evidence type="ECO:0000259" key="1">
    <source>
        <dbReference type="Pfam" id="PF18566"/>
    </source>
</evidence>
<accession>A0ABU5DRR4</accession>
<dbReference type="RefSeq" id="WP_320426982.1">
    <property type="nucleotide sequence ID" value="NZ_JAXCLA010000013.1"/>
</dbReference>
<keyword evidence="3" id="KW-1185">Reference proteome</keyword>
<name>A0ABU5DRR4_9BURK</name>
<organism evidence="2 3">
    <name type="scientific">Roseateles agri</name>
    <dbReference type="NCBI Taxonomy" id="3098619"/>
    <lineage>
        <taxon>Bacteria</taxon>
        <taxon>Pseudomonadati</taxon>
        <taxon>Pseudomonadota</taxon>
        <taxon>Betaproteobacteria</taxon>
        <taxon>Burkholderiales</taxon>
        <taxon>Sphaerotilaceae</taxon>
        <taxon>Roseateles</taxon>
    </lineage>
</organism>
<dbReference type="EMBL" id="JAXCLA010000013">
    <property type="protein sequence ID" value="MDY0749015.1"/>
    <property type="molecule type" value="Genomic_DNA"/>
</dbReference>
<gene>
    <name evidence="2" type="ORF">SNE35_31240</name>
</gene>
<proteinExistence type="predicted"/>
<comment type="caution">
    <text evidence="2">The sequence shown here is derived from an EMBL/GenBank/DDBJ whole genome shotgun (WGS) entry which is preliminary data.</text>
</comment>
<dbReference type="InterPro" id="IPR041411">
    <property type="entry name" value="Ldi"/>
</dbReference>